<dbReference type="AlphaFoldDB" id="A0A9D5CWD7"/>
<dbReference type="EMBL" id="JAGGNH010000002">
    <property type="protein sequence ID" value="KAJ0980548.1"/>
    <property type="molecule type" value="Genomic_DNA"/>
</dbReference>
<gene>
    <name evidence="2" type="ORF">J5N97_008803</name>
</gene>
<evidence type="ECO:0000313" key="3">
    <source>
        <dbReference type="Proteomes" id="UP001085076"/>
    </source>
</evidence>
<reference evidence="2" key="2">
    <citation type="journal article" date="2022" name="Hortic Res">
        <title>The genome of Dioscorea zingiberensis sheds light on the biosynthesis, origin and evolution of the medicinally important diosgenin saponins.</title>
        <authorList>
            <person name="Li Y."/>
            <person name="Tan C."/>
            <person name="Li Z."/>
            <person name="Guo J."/>
            <person name="Li S."/>
            <person name="Chen X."/>
            <person name="Wang C."/>
            <person name="Dai X."/>
            <person name="Yang H."/>
            <person name="Song W."/>
            <person name="Hou L."/>
            <person name="Xu J."/>
            <person name="Tong Z."/>
            <person name="Xu A."/>
            <person name="Yuan X."/>
            <person name="Wang W."/>
            <person name="Yang Q."/>
            <person name="Chen L."/>
            <person name="Sun Z."/>
            <person name="Wang K."/>
            <person name="Pan B."/>
            <person name="Chen J."/>
            <person name="Bao Y."/>
            <person name="Liu F."/>
            <person name="Qi X."/>
            <person name="Gang D.R."/>
            <person name="Wen J."/>
            <person name="Li J."/>
        </authorList>
    </citation>
    <scope>NUCLEOTIDE SEQUENCE</scope>
    <source>
        <strain evidence="2">Dzin_1.0</strain>
    </source>
</reference>
<accession>A0A9D5CWD7</accession>
<name>A0A9D5CWD7_9LILI</name>
<keyword evidence="3" id="KW-1185">Reference proteome</keyword>
<protein>
    <submittedName>
        <fullName evidence="2">Uncharacterized protein</fullName>
    </submittedName>
</protein>
<dbReference type="Proteomes" id="UP001085076">
    <property type="component" value="Miscellaneous, Linkage group lg02"/>
</dbReference>
<sequence>MFMLFAGSQSCYSSTAAHQTGVFKGVVHASWRDCRYGIEIEEAGNFDKKRSGTINTPPPRPSDVSSRTNGFFQHMHCLQAGL</sequence>
<organism evidence="2 3">
    <name type="scientific">Dioscorea zingiberensis</name>
    <dbReference type="NCBI Taxonomy" id="325984"/>
    <lineage>
        <taxon>Eukaryota</taxon>
        <taxon>Viridiplantae</taxon>
        <taxon>Streptophyta</taxon>
        <taxon>Embryophyta</taxon>
        <taxon>Tracheophyta</taxon>
        <taxon>Spermatophyta</taxon>
        <taxon>Magnoliopsida</taxon>
        <taxon>Liliopsida</taxon>
        <taxon>Dioscoreales</taxon>
        <taxon>Dioscoreaceae</taxon>
        <taxon>Dioscorea</taxon>
    </lineage>
</organism>
<proteinExistence type="predicted"/>
<feature type="region of interest" description="Disordered" evidence="1">
    <location>
        <begin position="48"/>
        <end position="68"/>
    </location>
</feature>
<reference evidence="2" key="1">
    <citation type="submission" date="2021-03" db="EMBL/GenBank/DDBJ databases">
        <authorList>
            <person name="Li Z."/>
            <person name="Yang C."/>
        </authorList>
    </citation>
    <scope>NUCLEOTIDE SEQUENCE</scope>
    <source>
        <strain evidence="2">Dzin_1.0</strain>
        <tissue evidence="2">Leaf</tissue>
    </source>
</reference>
<comment type="caution">
    <text evidence="2">The sequence shown here is derived from an EMBL/GenBank/DDBJ whole genome shotgun (WGS) entry which is preliminary data.</text>
</comment>
<evidence type="ECO:0000313" key="2">
    <source>
        <dbReference type="EMBL" id="KAJ0980548.1"/>
    </source>
</evidence>
<evidence type="ECO:0000256" key="1">
    <source>
        <dbReference type="SAM" id="MobiDB-lite"/>
    </source>
</evidence>